<protein>
    <submittedName>
        <fullName evidence="3">Phosphate-selective porin</fullName>
    </submittedName>
</protein>
<feature type="chain" id="PRO_5011653154" evidence="2">
    <location>
        <begin position="24"/>
        <end position="443"/>
    </location>
</feature>
<keyword evidence="1" id="KW-0175">Coiled coil</keyword>
<dbReference type="EMBL" id="FOTW01000004">
    <property type="protein sequence ID" value="SFL44135.1"/>
    <property type="molecule type" value="Genomic_DNA"/>
</dbReference>
<dbReference type="OrthoDB" id="9768080at2"/>
<keyword evidence="2" id="KW-0732">Signal</keyword>
<organism evidence="3 4">
    <name type="scientific">Rugamonas rubra</name>
    <dbReference type="NCBI Taxonomy" id="758825"/>
    <lineage>
        <taxon>Bacteria</taxon>
        <taxon>Pseudomonadati</taxon>
        <taxon>Pseudomonadota</taxon>
        <taxon>Betaproteobacteria</taxon>
        <taxon>Burkholderiales</taxon>
        <taxon>Oxalobacteraceae</taxon>
        <taxon>Telluria group</taxon>
        <taxon>Rugamonas</taxon>
    </lineage>
</organism>
<proteinExistence type="predicted"/>
<feature type="signal peptide" evidence="2">
    <location>
        <begin position="1"/>
        <end position="23"/>
    </location>
</feature>
<dbReference type="AlphaFoldDB" id="A0A1I4HPP1"/>
<dbReference type="SUPFAM" id="SSF56935">
    <property type="entry name" value="Porins"/>
    <property type="match status" value="1"/>
</dbReference>
<evidence type="ECO:0000256" key="1">
    <source>
        <dbReference type="SAM" id="Coils"/>
    </source>
</evidence>
<dbReference type="InterPro" id="IPR023614">
    <property type="entry name" value="Porin_dom_sf"/>
</dbReference>
<keyword evidence="4" id="KW-1185">Reference proteome</keyword>
<dbReference type="Pfam" id="PF07396">
    <property type="entry name" value="Porin_O_P"/>
    <property type="match status" value="1"/>
</dbReference>
<dbReference type="RefSeq" id="WP_093382290.1">
    <property type="nucleotide sequence ID" value="NZ_FOTW01000004.1"/>
</dbReference>
<dbReference type="STRING" id="758825.SAMN02982985_00149"/>
<dbReference type="Proteomes" id="UP000199470">
    <property type="component" value="Unassembled WGS sequence"/>
</dbReference>
<accession>A0A1I4HPP1</accession>
<name>A0A1I4HPP1_9BURK</name>
<dbReference type="Gene3D" id="2.40.160.10">
    <property type="entry name" value="Porin"/>
    <property type="match status" value="1"/>
</dbReference>
<evidence type="ECO:0000256" key="2">
    <source>
        <dbReference type="SAM" id="SignalP"/>
    </source>
</evidence>
<evidence type="ECO:0000313" key="4">
    <source>
        <dbReference type="Proteomes" id="UP000199470"/>
    </source>
</evidence>
<feature type="coiled-coil region" evidence="1">
    <location>
        <begin position="25"/>
        <end position="59"/>
    </location>
</feature>
<sequence length="443" mass="46976">MNKKLIATALAAAFLSAPLAASAGEAELLQRIEKMAAELEQLKSELKASVKKTAAVEQRQQEMAAAAPAVAAAAAASAVQSAGAAAAQASASAPRTVLTGYGEINYNRPSKNASAAQTDVRRVVFGITHRFDEKTKLVSEFEWEHAVVSADDAGESAIEQVYVEREFGNGLRGKAGLFLIPSGLINTSHEPTAFYGVERNFVETAIIPSTWREAGLGLSGDTAAGLSWDAGITTGFDLTKWDAAGTDGRESPLGSIHQEGQLAKSRHMSVHGALNWRGVPGLLVGGSVFTGKAGHKTEGFAAQDARVTVVDLHTRYTPGHWDLSALYARGQISNTEELNATFVGNPNPVPRSFAGWYAQAAYQLLKAGDYTLSPFVRYEQFNTAKSYAAAPQGLGVAPAADEKVATVGANLRVGEGVVLKADYQKFREDKTRDRLNLGVGFSY</sequence>
<dbReference type="InterPro" id="IPR010870">
    <property type="entry name" value="Porin_O/P"/>
</dbReference>
<evidence type="ECO:0000313" key="3">
    <source>
        <dbReference type="EMBL" id="SFL44135.1"/>
    </source>
</evidence>
<reference evidence="3 4" key="1">
    <citation type="submission" date="2016-10" db="EMBL/GenBank/DDBJ databases">
        <authorList>
            <person name="de Groot N.N."/>
        </authorList>
    </citation>
    <scope>NUCLEOTIDE SEQUENCE [LARGE SCALE GENOMIC DNA]</scope>
    <source>
        <strain evidence="3 4">ATCC 43154</strain>
    </source>
</reference>
<gene>
    <name evidence="3" type="ORF">SAMN02982985_00149</name>
</gene>